<feature type="domain" description="PAS" evidence="18">
    <location>
        <begin position="321"/>
        <end position="376"/>
    </location>
</feature>
<keyword evidence="5 14" id="KW-0597">Phosphoprotein</keyword>
<dbReference type="PROSITE" id="PS50109">
    <property type="entry name" value="HIS_KIN"/>
    <property type="match status" value="1"/>
</dbReference>
<dbReference type="InterPro" id="IPR036097">
    <property type="entry name" value="HisK_dim/P_sf"/>
</dbReference>
<dbReference type="Gene3D" id="3.40.50.2300">
    <property type="match status" value="1"/>
</dbReference>
<dbReference type="Pfam" id="PF00072">
    <property type="entry name" value="Response_reg"/>
    <property type="match status" value="1"/>
</dbReference>
<dbReference type="InterPro" id="IPR035965">
    <property type="entry name" value="PAS-like_dom_sf"/>
</dbReference>
<dbReference type="InterPro" id="IPR011006">
    <property type="entry name" value="CheY-like_superfamily"/>
</dbReference>
<dbReference type="Pfam" id="PF12860">
    <property type="entry name" value="PAS_7"/>
    <property type="match status" value="1"/>
</dbReference>
<dbReference type="SMART" id="SM00448">
    <property type="entry name" value="REC"/>
    <property type="match status" value="1"/>
</dbReference>
<keyword evidence="6" id="KW-0808">Transferase</keyword>
<evidence type="ECO:0000256" key="4">
    <source>
        <dbReference type="ARBA" id="ARBA00022475"/>
    </source>
</evidence>
<evidence type="ECO:0000313" key="21">
    <source>
        <dbReference type="Proteomes" id="UP001165384"/>
    </source>
</evidence>
<dbReference type="CDD" id="cd12915">
    <property type="entry name" value="PDC2_DGC_like"/>
    <property type="match status" value="1"/>
</dbReference>
<dbReference type="CDD" id="cd00130">
    <property type="entry name" value="PAS"/>
    <property type="match status" value="1"/>
</dbReference>
<dbReference type="CDD" id="cd00082">
    <property type="entry name" value="HisKA"/>
    <property type="match status" value="1"/>
</dbReference>
<dbReference type="PROSITE" id="PS50110">
    <property type="entry name" value="RESPONSE_REGULATORY"/>
    <property type="match status" value="1"/>
</dbReference>
<dbReference type="EMBL" id="JAKLTN010000001">
    <property type="protein sequence ID" value="MCG2576205.1"/>
    <property type="molecule type" value="Genomic_DNA"/>
</dbReference>
<evidence type="ECO:0000256" key="11">
    <source>
        <dbReference type="ARBA" id="ARBA00022989"/>
    </source>
</evidence>
<dbReference type="PANTHER" id="PTHR45339">
    <property type="entry name" value="HYBRID SIGNAL TRANSDUCTION HISTIDINE KINASE J"/>
    <property type="match status" value="1"/>
</dbReference>
<feature type="domain" description="Response regulatory" evidence="17">
    <location>
        <begin position="869"/>
        <end position="985"/>
    </location>
</feature>
<dbReference type="InterPro" id="IPR013767">
    <property type="entry name" value="PAS_fold"/>
</dbReference>
<comment type="subcellular location">
    <subcellularLocation>
        <location evidence="2">Cell membrane</location>
        <topology evidence="2">Multi-pass membrane protein</topology>
    </subcellularLocation>
</comment>
<dbReference type="InterPro" id="IPR005467">
    <property type="entry name" value="His_kinase_dom"/>
</dbReference>
<dbReference type="SMART" id="SM00388">
    <property type="entry name" value="HisKA"/>
    <property type="match status" value="1"/>
</dbReference>
<sequence length="1005" mass="109679">MKSRIQIVAVCLALMGVAVLVGGLSALSRARYYHEAETTVTNLAEILREDIEGTLRRAEGDLLVFAKVLKPVDLWQERGEQRRSEVESLMALHLRRFPEVSNYRVVTANGDIMMNAGPDPARFNVSDRKWFISLRDEPGRNLAVSEVLIGKAVRVPTIIVAVPIRDTDGRFLGAVAGALDLSRMQALIDAPDIGSKAVIAIRRSDTAQLIVRRPAIEREVNEPVRTPLWERINAGANSGVMELPSVVDDVVRVHAFVRLHNYPLVAIVGVARDDFLRPWWIQTALAGASVLAFALILGWLFLRQLRTQRRLERSEMAANRLAGRYESLLVAAGEGICGVDAEGTITFVNPTAQQMLGYDREQLVGANFHVLIHRPDSAGADNQAFDCRLARLLGATAVAGGSAVHHVDNEFFWRRDGSPFDVEYSVARIEGGGAPDGAVITFRDVSERKRAEHEAMRANTLFQEAVANIAVGFAIYDDHDRLVACNDAYRDLYTTSRDLIVPGATFTEIVRQGAERGQYPEAVGNIDAWVEARVRLHQAADGRHFEQRLDDGRWLLIIEHRTPSGYIVGNRIDITARKSAEIELEQHRLHLEKLVADRTGELAVAKEAAEAASVAKSAFLANMSHEIRTPLNAITGMAHLIRRAGLTPLQAERLAKLEGASEHLLEVLNAILDLSKIEAGKFTLDEKPIHVAQILGNIVSMLHHRAQAKGLALRQQIETIPYPLLGDVTSLQQGLLNYANNAIKFTETGSITLSVSIDEDADDSVLLRFAVADTGIGIAPEALPRLFSAFEQADNSTSRRHGGTGLGLAITRKIAQLSGGDAGVDSVPGSGSRFWFTVRLKKGGAVAHHGSPETAGAEQVLARDYRGRRVLLVEDEPINREISLELLESSGLAVDCAENGAEAVALAGRNDYDLVLMDMQMPVMDGLEATRHIRALPAGDKLPIIAMTANAFAEDRAHCEQAGMDDFIAKPVDPEALFAMLLRWFAASAGGVAGRPETEALEPEI</sequence>
<keyword evidence="7 15" id="KW-0812">Transmembrane</keyword>
<keyword evidence="11 15" id="KW-1133">Transmembrane helix</keyword>
<evidence type="ECO:0000259" key="17">
    <source>
        <dbReference type="PROSITE" id="PS50110"/>
    </source>
</evidence>
<comment type="caution">
    <text evidence="20">The sequence shown here is derived from an EMBL/GenBank/DDBJ whole genome shotgun (WGS) entry which is preliminary data.</text>
</comment>
<dbReference type="Gene3D" id="3.30.565.10">
    <property type="entry name" value="Histidine kinase-like ATPase, C-terminal domain"/>
    <property type="match status" value="1"/>
</dbReference>
<dbReference type="SUPFAM" id="SSF52172">
    <property type="entry name" value="CheY-like"/>
    <property type="match status" value="1"/>
</dbReference>
<feature type="domain" description="PAC" evidence="19">
    <location>
        <begin position="405"/>
        <end position="457"/>
    </location>
</feature>
<keyword evidence="8" id="KW-0547">Nucleotide-binding</keyword>
<evidence type="ECO:0000259" key="18">
    <source>
        <dbReference type="PROSITE" id="PS50112"/>
    </source>
</evidence>
<keyword evidence="13 15" id="KW-0472">Membrane</keyword>
<feature type="transmembrane region" description="Helical" evidence="15">
    <location>
        <begin position="279"/>
        <end position="302"/>
    </location>
</feature>
<evidence type="ECO:0000256" key="14">
    <source>
        <dbReference type="PROSITE-ProRule" id="PRU00169"/>
    </source>
</evidence>
<dbReference type="InterPro" id="IPR001789">
    <property type="entry name" value="Sig_transdc_resp-reg_receiver"/>
</dbReference>
<evidence type="ECO:0000256" key="15">
    <source>
        <dbReference type="SAM" id="Phobius"/>
    </source>
</evidence>
<dbReference type="SUPFAM" id="SSF55785">
    <property type="entry name" value="PYP-like sensor domain (PAS domain)"/>
    <property type="match status" value="2"/>
</dbReference>
<dbReference type="SUPFAM" id="SSF55874">
    <property type="entry name" value="ATPase domain of HSP90 chaperone/DNA topoisomerase II/histidine kinase"/>
    <property type="match status" value="1"/>
</dbReference>
<dbReference type="Pfam" id="PF00512">
    <property type="entry name" value="HisKA"/>
    <property type="match status" value="1"/>
</dbReference>
<keyword evidence="9" id="KW-0418">Kinase</keyword>
<dbReference type="CDD" id="cd17546">
    <property type="entry name" value="REC_hyHK_CKI1_RcsC-like"/>
    <property type="match status" value="1"/>
</dbReference>
<keyword evidence="21" id="KW-1185">Reference proteome</keyword>
<evidence type="ECO:0000256" key="3">
    <source>
        <dbReference type="ARBA" id="ARBA00012438"/>
    </source>
</evidence>
<reference evidence="20" key="1">
    <citation type="submission" date="2022-01" db="EMBL/GenBank/DDBJ databases">
        <authorList>
            <person name="Jo J.-H."/>
            <person name="Im W.-T."/>
        </authorList>
    </citation>
    <scope>NUCLEOTIDE SEQUENCE</scope>
    <source>
        <strain evidence="20">XY25</strain>
    </source>
</reference>
<dbReference type="CDD" id="cd16922">
    <property type="entry name" value="HATPase_EvgS-ArcB-TorS-like"/>
    <property type="match status" value="1"/>
</dbReference>
<dbReference type="NCBIfam" id="TIGR00229">
    <property type="entry name" value="sensory_box"/>
    <property type="match status" value="1"/>
</dbReference>
<dbReference type="InterPro" id="IPR000014">
    <property type="entry name" value="PAS"/>
</dbReference>
<feature type="modified residue" description="4-aspartylphosphate" evidence="14">
    <location>
        <position position="918"/>
    </location>
</feature>
<dbReference type="PROSITE" id="PS50112">
    <property type="entry name" value="PAS"/>
    <property type="match status" value="1"/>
</dbReference>
<organism evidence="20 21">
    <name type="scientific">Dechloromonas hankyongensis</name>
    <dbReference type="NCBI Taxonomy" id="2908002"/>
    <lineage>
        <taxon>Bacteria</taxon>
        <taxon>Pseudomonadati</taxon>
        <taxon>Pseudomonadota</taxon>
        <taxon>Betaproteobacteria</taxon>
        <taxon>Rhodocyclales</taxon>
        <taxon>Azonexaceae</taxon>
        <taxon>Dechloromonas</taxon>
    </lineage>
</organism>
<dbReference type="SMART" id="SM00091">
    <property type="entry name" value="PAS"/>
    <property type="match status" value="2"/>
</dbReference>
<keyword evidence="10" id="KW-0067">ATP-binding</keyword>
<feature type="domain" description="Histidine kinase" evidence="16">
    <location>
        <begin position="622"/>
        <end position="842"/>
    </location>
</feature>
<dbReference type="PANTHER" id="PTHR45339:SF1">
    <property type="entry name" value="HYBRID SIGNAL TRANSDUCTION HISTIDINE KINASE J"/>
    <property type="match status" value="1"/>
</dbReference>
<evidence type="ECO:0000256" key="6">
    <source>
        <dbReference type="ARBA" id="ARBA00022679"/>
    </source>
</evidence>
<evidence type="ECO:0000259" key="16">
    <source>
        <dbReference type="PROSITE" id="PS50109"/>
    </source>
</evidence>
<dbReference type="InterPro" id="IPR003661">
    <property type="entry name" value="HisK_dim/P_dom"/>
</dbReference>
<proteinExistence type="predicted"/>
<dbReference type="Pfam" id="PF02743">
    <property type="entry name" value="dCache_1"/>
    <property type="match status" value="1"/>
</dbReference>
<dbReference type="Gene3D" id="1.10.287.130">
    <property type="match status" value="1"/>
</dbReference>
<evidence type="ECO:0000256" key="9">
    <source>
        <dbReference type="ARBA" id="ARBA00022777"/>
    </source>
</evidence>
<accession>A0ABS9JZ69</accession>
<keyword evidence="4" id="KW-1003">Cell membrane</keyword>
<name>A0ABS9JZ69_9RHOO</name>
<dbReference type="Proteomes" id="UP001165384">
    <property type="component" value="Unassembled WGS sequence"/>
</dbReference>
<dbReference type="Pfam" id="PF02518">
    <property type="entry name" value="HATPase_c"/>
    <property type="match status" value="1"/>
</dbReference>
<comment type="catalytic activity">
    <reaction evidence="1">
        <text>ATP + protein L-histidine = ADP + protein N-phospho-L-histidine.</text>
        <dbReference type="EC" id="2.7.13.3"/>
    </reaction>
</comment>
<evidence type="ECO:0000256" key="1">
    <source>
        <dbReference type="ARBA" id="ARBA00000085"/>
    </source>
</evidence>
<dbReference type="InterPro" id="IPR000700">
    <property type="entry name" value="PAS-assoc_C"/>
</dbReference>
<evidence type="ECO:0000256" key="5">
    <source>
        <dbReference type="ARBA" id="ARBA00022553"/>
    </source>
</evidence>
<dbReference type="InterPro" id="IPR029151">
    <property type="entry name" value="Sensor-like_sf"/>
</dbReference>
<gene>
    <name evidence="20" type="ORF">LZ012_04260</name>
</gene>
<dbReference type="SMART" id="SM00387">
    <property type="entry name" value="HATPase_c"/>
    <property type="match status" value="1"/>
</dbReference>
<dbReference type="PRINTS" id="PR00344">
    <property type="entry name" value="BCTRLSENSOR"/>
</dbReference>
<dbReference type="SUPFAM" id="SSF47384">
    <property type="entry name" value="Homodimeric domain of signal transducing histidine kinase"/>
    <property type="match status" value="1"/>
</dbReference>
<dbReference type="InterPro" id="IPR033479">
    <property type="entry name" value="dCache_1"/>
</dbReference>
<evidence type="ECO:0000256" key="13">
    <source>
        <dbReference type="ARBA" id="ARBA00023136"/>
    </source>
</evidence>
<dbReference type="InterPro" id="IPR036890">
    <property type="entry name" value="HATPase_C_sf"/>
</dbReference>
<dbReference type="SUPFAM" id="SSF103190">
    <property type="entry name" value="Sensory domain-like"/>
    <property type="match status" value="1"/>
</dbReference>
<dbReference type="Gene3D" id="3.30.450.20">
    <property type="entry name" value="PAS domain"/>
    <property type="match status" value="4"/>
</dbReference>
<evidence type="ECO:0000313" key="20">
    <source>
        <dbReference type="EMBL" id="MCG2576205.1"/>
    </source>
</evidence>
<dbReference type="Pfam" id="PF00989">
    <property type="entry name" value="PAS"/>
    <property type="match status" value="1"/>
</dbReference>
<evidence type="ECO:0000256" key="2">
    <source>
        <dbReference type="ARBA" id="ARBA00004651"/>
    </source>
</evidence>
<evidence type="ECO:0000256" key="10">
    <source>
        <dbReference type="ARBA" id="ARBA00022840"/>
    </source>
</evidence>
<keyword evidence="12" id="KW-0902">Two-component regulatory system</keyword>
<evidence type="ECO:0000256" key="7">
    <source>
        <dbReference type="ARBA" id="ARBA00022692"/>
    </source>
</evidence>
<dbReference type="PROSITE" id="PS50113">
    <property type="entry name" value="PAC"/>
    <property type="match status" value="1"/>
</dbReference>
<dbReference type="RefSeq" id="WP_275707856.1">
    <property type="nucleotide sequence ID" value="NZ_JAKLTN010000001.1"/>
</dbReference>
<evidence type="ECO:0000256" key="8">
    <source>
        <dbReference type="ARBA" id="ARBA00022741"/>
    </source>
</evidence>
<dbReference type="EC" id="2.7.13.3" evidence="3"/>
<evidence type="ECO:0000256" key="12">
    <source>
        <dbReference type="ARBA" id="ARBA00023012"/>
    </source>
</evidence>
<dbReference type="CDD" id="cd12914">
    <property type="entry name" value="PDC1_DGC_like"/>
    <property type="match status" value="1"/>
</dbReference>
<protein>
    <recommendedName>
        <fullName evidence="3">histidine kinase</fullName>
        <ecNumber evidence="3">2.7.13.3</ecNumber>
    </recommendedName>
</protein>
<evidence type="ECO:0000259" key="19">
    <source>
        <dbReference type="PROSITE" id="PS50113"/>
    </source>
</evidence>
<dbReference type="InterPro" id="IPR004358">
    <property type="entry name" value="Sig_transdc_His_kin-like_C"/>
</dbReference>
<dbReference type="InterPro" id="IPR003594">
    <property type="entry name" value="HATPase_dom"/>
</dbReference>